<dbReference type="RefSeq" id="XP_064662022.1">
    <property type="nucleotide sequence ID" value="XM_064799267.1"/>
</dbReference>
<comment type="caution">
    <text evidence="4">The sequence shown here is derived from an EMBL/GenBank/DDBJ whole genome shotgun (WGS) entry which is preliminary data.</text>
</comment>
<gene>
    <name evidence="4" type="ORF">LTR77_002008</name>
</gene>
<dbReference type="GO" id="GO:0018580">
    <property type="term" value="F:nitronate monooxygenase activity"/>
    <property type="evidence" value="ECO:0007669"/>
    <property type="project" value="InterPro"/>
</dbReference>
<evidence type="ECO:0008006" key="6">
    <source>
        <dbReference type="Google" id="ProtNLM"/>
    </source>
</evidence>
<dbReference type="CDD" id="cd04730">
    <property type="entry name" value="NPD_like"/>
    <property type="match status" value="1"/>
</dbReference>
<reference evidence="4 5" key="1">
    <citation type="submission" date="2023-08" db="EMBL/GenBank/DDBJ databases">
        <title>Black Yeasts Isolated from many extreme environments.</title>
        <authorList>
            <person name="Coleine C."/>
            <person name="Stajich J.E."/>
            <person name="Selbmann L."/>
        </authorList>
    </citation>
    <scope>NUCLEOTIDE SEQUENCE [LARGE SCALE GENOMIC DNA]</scope>
    <source>
        <strain evidence="4 5">CCFEE 5935</strain>
    </source>
</reference>
<dbReference type="Proteomes" id="UP001337655">
    <property type="component" value="Unassembled WGS sequence"/>
</dbReference>
<evidence type="ECO:0000256" key="1">
    <source>
        <dbReference type="ARBA" id="ARBA00022630"/>
    </source>
</evidence>
<accession>A0AAV9PHS0</accession>
<dbReference type="AlphaFoldDB" id="A0AAV9PHS0"/>
<evidence type="ECO:0000256" key="3">
    <source>
        <dbReference type="ARBA" id="ARBA00023002"/>
    </source>
</evidence>
<keyword evidence="1" id="KW-0285">Flavoprotein</keyword>
<keyword evidence="2" id="KW-0288">FMN</keyword>
<dbReference type="PANTHER" id="PTHR32332">
    <property type="entry name" value="2-NITROPROPANE DIOXYGENASE"/>
    <property type="match status" value="1"/>
</dbReference>
<evidence type="ECO:0000313" key="5">
    <source>
        <dbReference type="Proteomes" id="UP001337655"/>
    </source>
</evidence>
<dbReference type="SUPFAM" id="SSF51412">
    <property type="entry name" value="Inosine monophosphate dehydrogenase (IMPDH)"/>
    <property type="match status" value="1"/>
</dbReference>
<dbReference type="Gene3D" id="3.20.20.70">
    <property type="entry name" value="Aldolase class I"/>
    <property type="match status" value="1"/>
</dbReference>
<evidence type="ECO:0000256" key="2">
    <source>
        <dbReference type="ARBA" id="ARBA00022643"/>
    </source>
</evidence>
<dbReference type="EMBL" id="JAVRRT010000003">
    <property type="protein sequence ID" value="KAK5173327.1"/>
    <property type="molecule type" value="Genomic_DNA"/>
</dbReference>
<name>A0AAV9PHS0_9PEZI</name>
<sequence length="342" mass="35917">MPPKSLPWTKSPLIVNAPMGGFAGPELAIAVTKAGGLGQIGAVTDMQALDHGLSKVAQELDRIDGLLPIGVGFLPFVTDMDQAIPVLEKHRPAVVWLFAASEFEHYATLATRVRRALPTTQIWIQVGSVAAALQVAETAKPDVLCVQGSDAGGHGFQKGAGIISLLPEVVDALAAHGHDIDVVAAGGIADGRGVAAALSLGARRGVVVGTRFLAAEETQVHPAYQKAVLASQDGGQSTIRSKLFDNLRGPNIWPVAYDGRSLISESFDDHERGTEMEEIRRKHQAALQQTNGGFGESGRKGYAAIWAGTAVGLVTKVQPAKKIVEGLQAEAKEVLLKASARL</sequence>
<protein>
    <recommendedName>
        <fullName evidence="6">Nitronate monooxygenase domain-containing protein</fullName>
    </recommendedName>
</protein>
<dbReference type="Pfam" id="PF03060">
    <property type="entry name" value="NMO"/>
    <property type="match status" value="1"/>
</dbReference>
<dbReference type="PANTHER" id="PTHR32332:SF34">
    <property type="entry name" value="2-NITROPROPANE DIOXYGENASE FAMILY, PUTATIVE-RELATED"/>
    <property type="match status" value="1"/>
</dbReference>
<dbReference type="GeneID" id="89923355"/>
<dbReference type="InterPro" id="IPR013785">
    <property type="entry name" value="Aldolase_TIM"/>
</dbReference>
<organism evidence="4 5">
    <name type="scientific">Saxophila tyrrhenica</name>
    <dbReference type="NCBI Taxonomy" id="1690608"/>
    <lineage>
        <taxon>Eukaryota</taxon>
        <taxon>Fungi</taxon>
        <taxon>Dikarya</taxon>
        <taxon>Ascomycota</taxon>
        <taxon>Pezizomycotina</taxon>
        <taxon>Dothideomycetes</taxon>
        <taxon>Dothideomycetidae</taxon>
        <taxon>Mycosphaerellales</taxon>
        <taxon>Extremaceae</taxon>
        <taxon>Saxophila</taxon>
    </lineage>
</organism>
<keyword evidence="5" id="KW-1185">Reference proteome</keyword>
<keyword evidence="3" id="KW-0560">Oxidoreductase</keyword>
<evidence type="ECO:0000313" key="4">
    <source>
        <dbReference type="EMBL" id="KAK5173327.1"/>
    </source>
</evidence>
<proteinExistence type="predicted"/>
<dbReference type="InterPro" id="IPR004136">
    <property type="entry name" value="NMO"/>
</dbReference>